<dbReference type="Proteomes" id="UP000199152">
    <property type="component" value="Unassembled WGS sequence"/>
</dbReference>
<evidence type="ECO:0000313" key="1">
    <source>
        <dbReference type="EMBL" id="SFL15219.1"/>
    </source>
</evidence>
<dbReference type="OrthoDB" id="5197600at2"/>
<evidence type="ECO:0000313" key="2">
    <source>
        <dbReference type="Proteomes" id="UP000199152"/>
    </source>
</evidence>
<dbReference type="RefSeq" id="WP_091324972.1">
    <property type="nucleotide sequence ID" value="NZ_FOSW01000007.1"/>
</dbReference>
<reference evidence="1 2" key="1">
    <citation type="submission" date="2016-10" db="EMBL/GenBank/DDBJ databases">
        <authorList>
            <person name="de Groot N.N."/>
        </authorList>
    </citation>
    <scope>NUCLEOTIDE SEQUENCE [LARGE SCALE GENOMIC DNA]</scope>
    <source>
        <strain evidence="1 2">DSM 45317</strain>
    </source>
</reference>
<keyword evidence="2" id="KW-1185">Reference proteome</keyword>
<name>A0A1I4FCG2_9ACTN</name>
<dbReference type="STRING" id="504800.SAMN04488085_10771"/>
<organism evidence="1 2">
    <name type="scientific">Geodermatophilus ruber</name>
    <dbReference type="NCBI Taxonomy" id="504800"/>
    <lineage>
        <taxon>Bacteria</taxon>
        <taxon>Bacillati</taxon>
        <taxon>Actinomycetota</taxon>
        <taxon>Actinomycetes</taxon>
        <taxon>Geodermatophilales</taxon>
        <taxon>Geodermatophilaceae</taxon>
        <taxon>Geodermatophilus</taxon>
    </lineage>
</organism>
<dbReference type="InParanoid" id="A0A1I4FCG2"/>
<dbReference type="AlphaFoldDB" id="A0A1I4FCG2"/>
<sequence length="79" mass="8744">MGLQVYELRVRGAVPADLLREIGALDIHEEPPLTVLNTQPTDQSGLQGLLQRLSRLGLDLLEVRSHPADVPEQRLAEPQ</sequence>
<dbReference type="EMBL" id="FOSW01000007">
    <property type="protein sequence ID" value="SFL15219.1"/>
    <property type="molecule type" value="Genomic_DNA"/>
</dbReference>
<proteinExistence type="predicted"/>
<accession>A0A1I4FCG2</accession>
<protein>
    <submittedName>
        <fullName evidence="1">Uncharacterized protein</fullName>
    </submittedName>
</protein>
<gene>
    <name evidence="1" type="ORF">SAMN04488085_10771</name>
</gene>